<dbReference type="GO" id="GO:0030234">
    <property type="term" value="F:enzyme regulator activity"/>
    <property type="evidence" value="ECO:0007669"/>
    <property type="project" value="TreeGrafter"/>
</dbReference>
<keyword evidence="4" id="KW-0317">Glutathione biosynthesis</keyword>
<comment type="subunit">
    <text evidence="3">Heterodimer of a catalytic heavy chain and a regulatory light chain.</text>
</comment>
<evidence type="ECO:0000256" key="8">
    <source>
        <dbReference type="ARBA" id="ARBA00032926"/>
    </source>
</evidence>
<feature type="domain" description="NADP-dependent oxidoreductase" evidence="9">
    <location>
        <begin position="102"/>
        <end position="237"/>
    </location>
</feature>
<dbReference type="InterPro" id="IPR032963">
    <property type="entry name" value="Gclm"/>
</dbReference>
<organism evidence="10 11">
    <name type="scientific">Pristionchus entomophagus</name>
    <dbReference type="NCBI Taxonomy" id="358040"/>
    <lineage>
        <taxon>Eukaryota</taxon>
        <taxon>Metazoa</taxon>
        <taxon>Ecdysozoa</taxon>
        <taxon>Nematoda</taxon>
        <taxon>Chromadorea</taxon>
        <taxon>Rhabditida</taxon>
        <taxon>Rhabditina</taxon>
        <taxon>Diplogasteromorpha</taxon>
        <taxon>Diplogasteroidea</taxon>
        <taxon>Neodiplogasteridae</taxon>
        <taxon>Pristionchus</taxon>
    </lineage>
</organism>
<reference evidence="10" key="1">
    <citation type="submission" date="2023-10" db="EMBL/GenBank/DDBJ databases">
        <title>Genome assembly of Pristionchus species.</title>
        <authorList>
            <person name="Yoshida K."/>
            <person name="Sommer R.J."/>
        </authorList>
    </citation>
    <scope>NUCLEOTIDE SEQUENCE</scope>
    <source>
        <strain evidence="10">RS0144</strain>
    </source>
</reference>
<dbReference type="PANTHER" id="PTHR13295">
    <property type="entry name" value="GLUTAMATE CYSTEINE LIGASE REGULATORY SUBUNIT"/>
    <property type="match status" value="1"/>
</dbReference>
<comment type="pathway">
    <text evidence="1">Sulfur metabolism; glutathione biosynthesis; glutathione from L-cysteine and L-glutamate: step 1/2.</text>
</comment>
<dbReference type="InterPro" id="IPR036812">
    <property type="entry name" value="NAD(P)_OxRdtase_dom_sf"/>
</dbReference>
<dbReference type="AlphaFoldDB" id="A0AAV5SPD8"/>
<evidence type="ECO:0000256" key="7">
    <source>
        <dbReference type="ARBA" id="ARBA00031732"/>
    </source>
</evidence>
<dbReference type="Proteomes" id="UP001432027">
    <property type="component" value="Unassembled WGS sequence"/>
</dbReference>
<protein>
    <recommendedName>
        <fullName evidence="7">GCS light chain</fullName>
    </recommendedName>
    <alternativeName>
        <fullName evidence="5">Gamma-ECS regulatory subunit</fullName>
    </alternativeName>
    <alternativeName>
        <fullName evidence="8">Gamma-glutamylcysteine synthetase regulatory subunit</fullName>
    </alternativeName>
    <alternativeName>
        <fullName evidence="6">Glutamate--cysteine ligase modifier subunit</fullName>
    </alternativeName>
</protein>
<gene>
    <name evidence="10" type="ORF">PENTCL1PPCAC_7050</name>
</gene>
<dbReference type="SUPFAM" id="SSF51430">
    <property type="entry name" value="NAD(P)-linked oxidoreductase"/>
    <property type="match status" value="1"/>
</dbReference>
<name>A0AAV5SPD8_9BILA</name>
<evidence type="ECO:0000313" key="10">
    <source>
        <dbReference type="EMBL" id="GMS84875.1"/>
    </source>
</evidence>
<comment type="caution">
    <text evidence="10">The sequence shown here is derived from an EMBL/GenBank/DDBJ whole genome shotgun (WGS) entry which is preliminary data.</text>
</comment>
<dbReference type="PANTHER" id="PTHR13295:SF4">
    <property type="entry name" value="GLUTAMATE--CYSTEINE LIGASE REGULATORY SUBUNIT"/>
    <property type="match status" value="1"/>
</dbReference>
<sequence length="303" mass="34473">MCQFVLISSGIRASRRLRVSGYLPQVMSCPSGFLEKFRDLQSFRLHTGNVNAYNELKLKRFSSSAEELSACLKIQLASTPAATDFRNNGTLLLCDNAHIDKYERDDLKITMKLFLSRWCERELKEAVDALKDQLATTSIELLIVAFPELDIVDGESEEEENKRWIKHVLPLWTSLETLIKSGEVVSLGVSDLTLNQLEALCDEVDTRPTVDHLKIDGCCVVPPELQEYAKNHDVQLLTHNDPIPFPTREVFHSFCTLNEETPLCSDLFEPTWTVRYTVWVRRRSVMASKGYIVAFVGTEAKKE</sequence>
<keyword evidence="11" id="KW-1185">Reference proteome</keyword>
<evidence type="ECO:0000256" key="5">
    <source>
        <dbReference type="ARBA" id="ARBA00030406"/>
    </source>
</evidence>
<dbReference type="GO" id="GO:0006750">
    <property type="term" value="P:glutathione biosynthetic process"/>
    <property type="evidence" value="ECO:0007669"/>
    <property type="project" value="UniProtKB-KW"/>
</dbReference>
<proteinExistence type="inferred from homology"/>
<evidence type="ECO:0000256" key="3">
    <source>
        <dbReference type="ARBA" id="ARBA00011532"/>
    </source>
</evidence>
<dbReference type="GO" id="GO:0035226">
    <property type="term" value="F:glutamate-cysteine ligase catalytic subunit binding"/>
    <property type="evidence" value="ECO:0007669"/>
    <property type="project" value="InterPro"/>
</dbReference>
<evidence type="ECO:0000256" key="6">
    <source>
        <dbReference type="ARBA" id="ARBA00031154"/>
    </source>
</evidence>
<dbReference type="Gene3D" id="3.20.20.100">
    <property type="entry name" value="NADP-dependent oxidoreductase domain"/>
    <property type="match status" value="1"/>
</dbReference>
<dbReference type="EMBL" id="BTSX01000002">
    <property type="protein sequence ID" value="GMS84875.1"/>
    <property type="molecule type" value="Genomic_DNA"/>
</dbReference>
<evidence type="ECO:0000256" key="4">
    <source>
        <dbReference type="ARBA" id="ARBA00022684"/>
    </source>
</evidence>
<dbReference type="InterPro" id="IPR023210">
    <property type="entry name" value="NADP_OxRdtase_dom"/>
</dbReference>
<evidence type="ECO:0000313" key="11">
    <source>
        <dbReference type="Proteomes" id="UP001432027"/>
    </source>
</evidence>
<dbReference type="Pfam" id="PF00248">
    <property type="entry name" value="Aldo_ket_red"/>
    <property type="match status" value="1"/>
</dbReference>
<comment type="similarity">
    <text evidence="2">Belongs to the aldo/keto reductase family. Glutamate--cysteine ligase light chain subfamily.</text>
</comment>
<evidence type="ECO:0000259" key="9">
    <source>
        <dbReference type="Pfam" id="PF00248"/>
    </source>
</evidence>
<evidence type="ECO:0000256" key="1">
    <source>
        <dbReference type="ARBA" id="ARBA00005006"/>
    </source>
</evidence>
<dbReference type="FunFam" id="3.20.20.100:FF:000069">
    <property type="entry name" value="Protein CBG12061"/>
    <property type="match status" value="1"/>
</dbReference>
<evidence type="ECO:0000256" key="2">
    <source>
        <dbReference type="ARBA" id="ARBA00008612"/>
    </source>
</evidence>
<accession>A0AAV5SPD8</accession>
<dbReference type="GO" id="GO:0017109">
    <property type="term" value="C:glutamate-cysteine ligase complex"/>
    <property type="evidence" value="ECO:0007669"/>
    <property type="project" value="TreeGrafter"/>
</dbReference>